<accession>A0ABM8TEY2</accession>
<proteinExistence type="predicted"/>
<keyword evidence="2" id="KW-0378">Hydrolase</keyword>
<dbReference type="SUPFAM" id="SSF102198">
    <property type="entry name" value="Putative cyclase"/>
    <property type="match status" value="1"/>
</dbReference>
<dbReference type="Proteomes" id="UP000672657">
    <property type="component" value="Unassembled WGS sequence"/>
</dbReference>
<keyword evidence="3" id="KW-1185">Reference proteome</keyword>
<protein>
    <submittedName>
        <fullName evidence="2">Isatin hydrolase</fullName>
        <ecNumber evidence="2">3.5.2.20</ecNumber>
    </submittedName>
</protein>
<feature type="compositionally biased region" description="Basic and acidic residues" evidence="1">
    <location>
        <begin position="12"/>
        <end position="24"/>
    </location>
</feature>
<dbReference type="Pfam" id="PF04199">
    <property type="entry name" value="Cyclase"/>
    <property type="match status" value="1"/>
</dbReference>
<dbReference type="GO" id="GO:0016787">
    <property type="term" value="F:hydrolase activity"/>
    <property type="evidence" value="ECO:0007669"/>
    <property type="project" value="UniProtKB-KW"/>
</dbReference>
<dbReference type="EC" id="3.5.2.20" evidence="2"/>
<comment type="caution">
    <text evidence="2">The sequence shown here is derived from an EMBL/GenBank/DDBJ whole genome shotgun (WGS) entry which is preliminary data.</text>
</comment>
<evidence type="ECO:0000313" key="2">
    <source>
        <dbReference type="EMBL" id="CAG2141543.1"/>
    </source>
</evidence>
<dbReference type="EMBL" id="CAJPVI010000010">
    <property type="protein sequence ID" value="CAG2141543.1"/>
    <property type="molecule type" value="Genomic_DNA"/>
</dbReference>
<dbReference type="InterPro" id="IPR037175">
    <property type="entry name" value="KFase_sf"/>
</dbReference>
<dbReference type="Gene3D" id="3.50.30.50">
    <property type="entry name" value="Putative cyclase"/>
    <property type="match status" value="1"/>
</dbReference>
<evidence type="ECO:0000256" key="1">
    <source>
        <dbReference type="SAM" id="MobiDB-lite"/>
    </source>
</evidence>
<organism evidence="2 3">
    <name type="scientific">Cupriavidus numazuensis</name>
    <dbReference type="NCBI Taxonomy" id="221992"/>
    <lineage>
        <taxon>Bacteria</taxon>
        <taxon>Pseudomonadati</taxon>
        <taxon>Pseudomonadota</taxon>
        <taxon>Betaproteobacteria</taxon>
        <taxon>Burkholderiales</taxon>
        <taxon>Burkholderiaceae</taxon>
        <taxon>Cupriavidus</taxon>
    </lineage>
</organism>
<dbReference type="PANTHER" id="PTHR31118">
    <property type="entry name" value="CYCLASE-LIKE PROTEIN 2"/>
    <property type="match status" value="1"/>
</dbReference>
<evidence type="ECO:0000313" key="3">
    <source>
        <dbReference type="Proteomes" id="UP000672657"/>
    </source>
</evidence>
<dbReference type="PANTHER" id="PTHR31118:SF12">
    <property type="entry name" value="CYCLASE-LIKE PROTEIN 2"/>
    <property type="match status" value="1"/>
</dbReference>
<feature type="region of interest" description="Disordered" evidence="1">
    <location>
        <begin position="1"/>
        <end position="37"/>
    </location>
</feature>
<dbReference type="InterPro" id="IPR007325">
    <property type="entry name" value="KFase/CYL"/>
</dbReference>
<name>A0ABM8TEY2_9BURK</name>
<sequence length="300" mass="32647">MFLPSPACGRGAGEEGQRPNEVKGHAFPPPHTKDKEDIPMSQSLMQLAGDLASGQVKVVDLTQTLSPDFPALVLPPEFGQVWAFKMERISQYDEKGPGWYWNNFSCGEHTGTHFDAPVHWISGKDHAQNSVDTIDAKNFIAPAVVIDASGPVAEDPDWTLTVPYLQAWEAKHGPIPASAWVLLRTDWSKKTDPQEFLGLREDGAHTPGPTQEAVEWLIHERNVHGFGVETINTDAGQSYAWPVPYPCHTLMHGANKYGLQCLKNLDQLPPTGAVIVAAPLKIQNGSGSPLRVLALVADAA</sequence>
<gene>
    <name evidence="2" type="ORF">LMG26411_02077</name>
</gene>
<reference evidence="2 3" key="1">
    <citation type="submission" date="2021-03" db="EMBL/GenBank/DDBJ databases">
        <authorList>
            <person name="Peeters C."/>
        </authorList>
    </citation>
    <scope>NUCLEOTIDE SEQUENCE [LARGE SCALE GENOMIC DNA]</scope>
    <source>
        <strain evidence="2 3">LMG 26411</strain>
    </source>
</reference>